<evidence type="ECO:0000313" key="2">
    <source>
        <dbReference type="Proteomes" id="UP000609346"/>
    </source>
</evidence>
<dbReference type="SUPFAM" id="SSF56784">
    <property type="entry name" value="HAD-like"/>
    <property type="match status" value="1"/>
</dbReference>
<gene>
    <name evidence="1" type="ORF">H8B09_06940</name>
</gene>
<dbReference type="InterPro" id="IPR006439">
    <property type="entry name" value="HAD-SF_hydro_IA"/>
</dbReference>
<accession>A0ABR8MR71</accession>
<evidence type="ECO:0000313" key="1">
    <source>
        <dbReference type="EMBL" id="MBD3918485.1"/>
    </source>
</evidence>
<sequence>MSNSDNKDTAARSVRVQLILDVGGVLLSNLTPTFWTQLVERTGVDYSEIRSRYKSEVRDDLWSGAVEEPQFWKWMNQYCPSLTEEDGRTMIMDNLVPLPSLERLVQWKQLADLHILSNHRTEWLDPKLADYAQHFTSMTVSSRAGSFKPNVSIYQHAVAAIGDAEGPILFIDDSANNLQQAESLGWSVLLADQAGEWMDKVESTMQHLLENYKSE</sequence>
<protein>
    <submittedName>
        <fullName evidence="1">HAD-IA family hydrolase</fullName>
    </submittedName>
</protein>
<keyword evidence="2" id="KW-1185">Reference proteome</keyword>
<dbReference type="Proteomes" id="UP000609346">
    <property type="component" value="Unassembled WGS sequence"/>
</dbReference>
<dbReference type="Gene3D" id="3.40.50.1000">
    <property type="entry name" value="HAD superfamily/HAD-like"/>
    <property type="match status" value="1"/>
</dbReference>
<dbReference type="EMBL" id="JACXZA010000001">
    <property type="protein sequence ID" value="MBD3918485.1"/>
    <property type="molecule type" value="Genomic_DNA"/>
</dbReference>
<dbReference type="InterPro" id="IPR023214">
    <property type="entry name" value="HAD_sf"/>
</dbReference>
<organism evidence="1 2">
    <name type="scientific">Paenibacillus terricola</name>
    <dbReference type="NCBI Taxonomy" id="2763503"/>
    <lineage>
        <taxon>Bacteria</taxon>
        <taxon>Bacillati</taxon>
        <taxon>Bacillota</taxon>
        <taxon>Bacilli</taxon>
        <taxon>Bacillales</taxon>
        <taxon>Paenibacillaceae</taxon>
        <taxon>Paenibacillus</taxon>
    </lineage>
</organism>
<dbReference type="Gene3D" id="1.10.150.240">
    <property type="entry name" value="Putative phosphatase, domain 2"/>
    <property type="match status" value="1"/>
</dbReference>
<name>A0ABR8MR71_9BACL</name>
<dbReference type="NCBIfam" id="TIGR01509">
    <property type="entry name" value="HAD-SF-IA-v3"/>
    <property type="match status" value="1"/>
</dbReference>
<proteinExistence type="predicted"/>
<dbReference type="RefSeq" id="WP_191202675.1">
    <property type="nucleotide sequence ID" value="NZ_JACXZA010000001.1"/>
</dbReference>
<keyword evidence="1" id="KW-0378">Hydrolase</keyword>
<reference evidence="1 2" key="1">
    <citation type="submission" date="2020-09" db="EMBL/GenBank/DDBJ databases">
        <title>Paenibacillus sp. strain PR3 16S rRNA gene Genome sequencing and assembly.</title>
        <authorList>
            <person name="Kim J."/>
        </authorList>
    </citation>
    <scope>NUCLEOTIDE SEQUENCE [LARGE SCALE GENOMIC DNA]</scope>
    <source>
        <strain evidence="1 2">PR3</strain>
    </source>
</reference>
<dbReference type="InterPro" id="IPR023198">
    <property type="entry name" value="PGP-like_dom2"/>
</dbReference>
<dbReference type="InterPro" id="IPR036412">
    <property type="entry name" value="HAD-like_sf"/>
</dbReference>
<dbReference type="Pfam" id="PF00702">
    <property type="entry name" value="Hydrolase"/>
    <property type="match status" value="1"/>
</dbReference>
<dbReference type="PANTHER" id="PTHR43611:SF3">
    <property type="entry name" value="FLAVIN MONONUCLEOTIDE HYDROLASE 1, CHLOROPLATIC"/>
    <property type="match status" value="1"/>
</dbReference>
<comment type="caution">
    <text evidence="1">The sequence shown here is derived from an EMBL/GenBank/DDBJ whole genome shotgun (WGS) entry which is preliminary data.</text>
</comment>
<dbReference type="GO" id="GO:0016787">
    <property type="term" value="F:hydrolase activity"/>
    <property type="evidence" value="ECO:0007669"/>
    <property type="project" value="UniProtKB-KW"/>
</dbReference>
<dbReference type="PANTHER" id="PTHR43611">
    <property type="entry name" value="ALPHA-D-GLUCOSE 1-PHOSPHATE PHOSPHATASE"/>
    <property type="match status" value="1"/>
</dbReference>